<feature type="domain" description="Phosphoribosyltransferase" evidence="1">
    <location>
        <begin position="75"/>
        <end position="193"/>
    </location>
</feature>
<keyword evidence="2" id="KW-0808">Transferase</keyword>
<evidence type="ECO:0000313" key="3">
    <source>
        <dbReference type="Proteomes" id="UP000010931"/>
    </source>
</evidence>
<dbReference type="CDD" id="cd06223">
    <property type="entry name" value="PRTases_typeI"/>
    <property type="match status" value="1"/>
</dbReference>
<dbReference type="PANTHER" id="PTHR43864">
    <property type="entry name" value="HYPOXANTHINE/GUANINE PHOSPHORIBOSYLTRANSFERASE"/>
    <property type="match status" value="1"/>
</dbReference>
<name>L7ETL6_STRT8</name>
<dbReference type="GO" id="GO:0016740">
    <property type="term" value="F:transferase activity"/>
    <property type="evidence" value="ECO:0007669"/>
    <property type="project" value="UniProtKB-KW"/>
</dbReference>
<dbReference type="SUPFAM" id="SSF53271">
    <property type="entry name" value="PRTase-like"/>
    <property type="match status" value="1"/>
</dbReference>
<dbReference type="Gene3D" id="3.40.50.2020">
    <property type="match status" value="1"/>
</dbReference>
<dbReference type="AlphaFoldDB" id="L7ETL6"/>
<reference evidence="2 3" key="1">
    <citation type="journal article" date="2011" name="Plasmid">
        <title>Streptomyces turgidiscabies Car8 contains a modular pathogenicity island that shares virulence genes with other actinobacterial plant pathogens.</title>
        <authorList>
            <person name="Huguet-Tapia J.C."/>
            <person name="Badger J.H."/>
            <person name="Loria R."/>
            <person name="Pettis G.S."/>
        </authorList>
    </citation>
    <scope>NUCLEOTIDE SEQUENCE [LARGE SCALE GENOMIC DNA]</scope>
    <source>
        <strain evidence="2 3">Car8</strain>
    </source>
</reference>
<dbReference type="PANTHER" id="PTHR43864:SF2">
    <property type="entry name" value="PUR OPERON REPRESSOR"/>
    <property type="match status" value="1"/>
</dbReference>
<gene>
    <name evidence="2" type="ORF">STRTUCAR8_03155</name>
</gene>
<dbReference type="Pfam" id="PF00156">
    <property type="entry name" value="Pribosyltran"/>
    <property type="match status" value="1"/>
</dbReference>
<protein>
    <submittedName>
        <fullName evidence="2">Phosphoribosyl transferase domain protein</fullName>
    </submittedName>
</protein>
<dbReference type="Proteomes" id="UP000010931">
    <property type="component" value="Unassembled WGS sequence"/>
</dbReference>
<dbReference type="PATRIC" id="fig|698760.3.peg.8323"/>
<dbReference type="EMBL" id="AEJB01000582">
    <property type="protein sequence ID" value="ELP62758.1"/>
    <property type="molecule type" value="Genomic_DNA"/>
</dbReference>
<accession>L7ETL6</accession>
<keyword evidence="3" id="KW-1185">Reference proteome</keyword>
<proteinExistence type="predicted"/>
<organism evidence="2 3">
    <name type="scientific">Streptomyces turgidiscabies (strain Car8)</name>
    <dbReference type="NCBI Taxonomy" id="698760"/>
    <lineage>
        <taxon>Bacteria</taxon>
        <taxon>Bacillati</taxon>
        <taxon>Actinomycetota</taxon>
        <taxon>Actinomycetes</taxon>
        <taxon>Kitasatosporales</taxon>
        <taxon>Streptomycetaceae</taxon>
        <taxon>Streptomyces</taxon>
    </lineage>
</organism>
<dbReference type="STRING" id="85558.T45_06526"/>
<sequence>MPVGLDRRALPVVSGIPLFENQKFRGRFTVDMRNLLRDHFAWRGKEDQRADISGWWREGEILTGIGPALAALHPGGSPNVVMSPEATGYLIGPLVAVALGAGFVEMRRDLSEETTGDSVLLRSTPPDYQGRTVEWGIRKRRLGPGSRVLFVDDWVDTGATALAARRVTEDAGGQWVGAAVIVDSTSHGLRRDLNLKGLLSEKELW</sequence>
<evidence type="ECO:0000313" key="2">
    <source>
        <dbReference type="EMBL" id="ELP62758.1"/>
    </source>
</evidence>
<dbReference type="InterPro" id="IPR000836">
    <property type="entry name" value="PRTase_dom"/>
</dbReference>
<dbReference type="InterPro" id="IPR050118">
    <property type="entry name" value="Pur/Pyrimidine_PRTase"/>
</dbReference>
<comment type="caution">
    <text evidence="2">The sequence shown here is derived from an EMBL/GenBank/DDBJ whole genome shotgun (WGS) entry which is preliminary data.</text>
</comment>
<evidence type="ECO:0000259" key="1">
    <source>
        <dbReference type="Pfam" id="PF00156"/>
    </source>
</evidence>
<dbReference type="InterPro" id="IPR029057">
    <property type="entry name" value="PRTase-like"/>
</dbReference>